<evidence type="ECO:0000313" key="1">
    <source>
        <dbReference type="EMBL" id="PQV63333.1"/>
    </source>
</evidence>
<comment type="caution">
    <text evidence="1">The sequence shown here is derived from an EMBL/GenBank/DDBJ whole genome shotgun (WGS) entry which is preliminary data.</text>
</comment>
<reference evidence="1 2" key="1">
    <citation type="journal article" date="2018" name="Syst. Appl. Microbiol.">
        <title>Abditibacterium utsteinense sp. nov., the first cultivated member of candidate phylum FBP, isolated from ice-free Antarctic soil samples.</title>
        <authorList>
            <person name="Tahon G."/>
            <person name="Tytgat B."/>
            <person name="Lebbe L."/>
            <person name="Carlier A."/>
            <person name="Willems A."/>
        </authorList>
    </citation>
    <scope>NUCLEOTIDE SEQUENCE [LARGE SCALE GENOMIC DNA]</scope>
    <source>
        <strain evidence="1 2">LMG 29911</strain>
    </source>
</reference>
<organism evidence="1 2">
    <name type="scientific">Abditibacterium utsteinense</name>
    <dbReference type="NCBI Taxonomy" id="1960156"/>
    <lineage>
        <taxon>Bacteria</taxon>
        <taxon>Pseudomonadati</taxon>
        <taxon>Abditibacteriota</taxon>
        <taxon>Abditibacteriia</taxon>
        <taxon>Abditibacteriales</taxon>
        <taxon>Abditibacteriaceae</taxon>
        <taxon>Abditibacterium</taxon>
    </lineage>
</organism>
<evidence type="ECO:0000313" key="2">
    <source>
        <dbReference type="Proteomes" id="UP000237684"/>
    </source>
</evidence>
<gene>
    <name evidence="1" type="ORF">B1R32_11360</name>
</gene>
<accession>A0A2S8SRA1</accession>
<keyword evidence="2" id="KW-1185">Reference proteome</keyword>
<sequence>MIFCKKTVIERSSEGASEKVSRFVAVEFLALVFRLTFRRVIFTGLAQTMENSSNFRMGICALSQVGEKV</sequence>
<dbReference type="Proteomes" id="UP000237684">
    <property type="component" value="Unassembled WGS sequence"/>
</dbReference>
<proteinExistence type="predicted"/>
<protein>
    <submittedName>
        <fullName evidence="1">Uncharacterized protein</fullName>
    </submittedName>
</protein>
<dbReference type="EMBL" id="NIGF01000013">
    <property type="protein sequence ID" value="PQV63333.1"/>
    <property type="molecule type" value="Genomic_DNA"/>
</dbReference>
<dbReference type="AlphaFoldDB" id="A0A2S8SRA1"/>
<dbReference type="InParanoid" id="A0A2S8SRA1"/>
<name>A0A2S8SRA1_9BACT</name>